<dbReference type="EMBL" id="JAOPHQ010001991">
    <property type="protein sequence ID" value="KAK0148939.1"/>
    <property type="molecule type" value="Genomic_DNA"/>
</dbReference>
<dbReference type="GO" id="GO:0008168">
    <property type="term" value="F:methyltransferase activity"/>
    <property type="evidence" value="ECO:0007669"/>
    <property type="project" value="InterPro"/>
</dbReference>
<dbReference type="Gene3D" id="3.60.10.10">
    <property type="entry name" value="Endonuclease/exonuclease/phosphatase"/>
    <property type="match status" value="1"/>
</dbReference>
<name>A0AA47MZ48_MERPO</name>
<dbReference type="SUPFAM" id="SSF57756">
    <property type="entry name" value="Retrovirus zinc finger-like domains"/>
    <property type="match status" value="1"/>
</dbReference>
<feature type="domain" description="Reverse transcriptase" evidence="5">
    <location>
        <begin position="1813"/>
        <end position="2062"/>
    </location>
</feature>
<dbReference type="CDD" id="cd01650">
    <property type="entry name" value="RT_nLTR_like"/>
    <property type="match status" value="1"/>
</dbReference>
<feature type="compositionally biased region" description="Basic and acidic residues" evidence="4">
    <location>
        <begin position="2309"/>
        <end position="2318"/>
    </location>
</feature>
<feature type="compositionally biased region" description="Basic residues" evidence="4">
    <location>
        <begin position="2326"/>
        <end position="2337"/>
    </location>
</feature>
<feature type="coiled-coil region" evidence="3">
    <location>
        <begin position="249"/>
        <end position="297"/>
    </location>
</feature>
<evidence type="ECO:0000259" key="5">
    <source>
        <dbReference type="PROSITE" id="PS50878"/>
    </source>
</evidence>
<dbReference type="InterPro" id="IPR036691">
    <property type="entry name" value="Endo/exonu/phosph_ase_sf"/>
</dbReference>
<dbReference type="GO" id="GO:0008270">
    <property type="term" value="F:zinc ion binding"/>
    <property type="evidence" value="ECO:0007669"/>
    <property type="project" value="InterPro"/>
</dbReference>
<dbReference type="GO" id="GO:0023052">
    <property type="term" value="P:signaling"/>
    <property type="evidence" value="ECO:0007669"/>
    <property type="project" value="InterPro"/>
</dbReference>
<dbReference type="GO" id="GO:0006259">
    <property type="term" value="P:DNA metabolic process"/>
    <property type="evidence" value="ECO:0007669"/>
    <property type="project" value="UniProtKB-ARBA"/>
</dbReference>
<comment type="caution">
    <text evidence="6">The sequence shown here is derived from an EMBL/GenBank/DDBJ whole genome shotgun (WGS) entry which is preliminary data.</text>
</comment>
<dbReference type="Gene3D" id="1.10.340.70">
    <property type="match status" value="1"/>
</dbReference>
<evidence type="ECO:0000313" key="6">
    <source>
        <dbReference type="EMBL" id="KAK0148939.1"/>
    </source>
</evidence>
<keyword evidence="3" id="KW-0175">Coiled coil</keyword>
<proteinExistence type="inferred from homology"/>
<dbReference type="Pfam" id="PF02023">
    <property type="entry name" value="SCAN"/>
    <property type="match status" value="1"/>
</dbReference>
<dbReference type="Pfam" id="PF00078">
    <property type="entry name" value="RVT_1"/>
    <property type="match status" value="1"/>
</dbReference>
<dbReference type="Gene3D" id="1.10.4020.10">
    <property type="entry name" value="DNA breaking-rejoining enzymes"/>
    <property type="match status" value="1"/>
</dbReference>
<dbReference type="Pfam" id="PF03359">
    <property type="entry name" value="GKAP"/>
    <property type="match status" value="3"/>
</dbReference>
<dbReference type="SUPFAM" id="SSF47353">
    <property type="entry name" value="Retrovirus capsid dimerization domain-like"/>
    <property type="match status" value="1"/>
</dbReference>
<dbReference type="Proteomes" id="UP001174136">
    <property type="component" value="Unassembled WGS sequence"/>
</dbReference>
<dbReference type="InterPro" id="IPR043502">
    <property type="entry name" value="DNA/RNA_pol_sf"/>
</dbReference>
<dbReference type="InterPro" id="IPR036875">
    <property type="entry name" value="Znf_CCHC_sf"/>
</dbReference>
<dbReference type="SUPFAM" id="SSF56219">
    <property type="entry name" value="DNase I-like"/>
    <property type="match status" value="1"/>
</dbReference>
<dbReference type="Pfam" id="PF22938">
    <property type="entry name" value="Integrase_p58_C"/>
    <property type="match status" value="1"/>
</dbReference>
<feature type="compositionally biased region" description="Basic and acidic residues" evidence="4">
    <location>
        <begin position="2338"/>
        <end position="2356"/>
    </location>
</feature>
<evidence type="ECO:0000313" key="7">
    <source>
        <dbReference type="Proteomes" id="UP001174136"/>
    </source>
</evidence>
<dbReference type="InterPro" id="IPR005026">
    <property type="entry name" value="SAPAP"/>
</dbReference>
<feature type="region of interest" description="Disordered" evidence="4">
    <location>
        <begin position="501"/>
        <end position="538"/>
    </location>
</feature>
<dbReference type="InterPro" id="IPR036397">
    <property type="entry name" value="RNaseH_sf"/>
</dbReference>
<evidence type="ECO:0000256" key="3">
    <source>
        <dbReference type="SAM" id="Coils"/>
    </source>
</evidence>
<dbReference type="PROSITE" id="PS50878">
    <property type="entry name" value="RT_POL"/>
    <property type="match status" value="1"/>
</dbReference>
<keyword evidence="7" id="KW-1185">Reference proteome</keyword>
<reference evidence="6" key="1">
    <citation type="journal article" date="2023" name="Front. Mar. Sci.">
        <title>A new Merluccius polli reference genome to investigate the effects of global change in West African waters.</title>
        <authorList>
            <person name="Mateo J.L."/>
            <person name="Blanco-Fernandez C."/>
            <person name="Garcia-Vazquez E."/>
            <person name="Machado-Schiaffino G."/>
        </authorList>
    </citation>
    <scope>NUCLEOTIDE SEQUENCE</scope>
    <source>
        <strain evidence="6">C29</strain>
        <tissue evidence="6">Fin</tissue>
    </source>
</reference>
<feature type="region of interest" description="Disordered" evidence="4">
    <location>
        <begin position="2309"/>
        <end position="2390"/>
    </location>
</feature>
<dbReference type="InterPro" id="IPR054465">
    <property type="entry name" value="Integrase_p58-like_C"/>
</dbReference>
<evidence type="ECO:0000256" key="2">
    <source>
        <dbReference type="ARBA" id="ARBA00039658"/>
    </source>
</evidence>
<protein>
    <recommendedName>
        <fullName evidence="2">Gypsy retrotransposon integrase-like protein 1</fullName>
    </recommendedName>
</protein>
<comment type="similarity">
    <text evidence="1">Belongs to the SAPAP family.</text>
</comment>
<dbReference type="Pfam" id="PF17921">
    <property type="entry name" value="Integrase_H2C2"/>
    <property type="match status" value="1"/>
</dbReference>
<dbReference type="InterPro" id="IPR041588">
    <property type="entry name" value="Integrase_H2C2"/>
</dbReference>
<accession>A0AA47MZ48</accession>
<gene>
    <name evidence="6" type="primary">dlgap1</name>
    <name evidence="6" type="ORF">N1851_010623</name>
</gene>
<feature type="compositionally biased region" description="Polar residues" evidence="4">
    <location>
        <begin position="2367"/>
        <end position="2376"/>
    </location>
</feature>
<dbReference type="SUPFAM" id="SSF56672">
    <property type="entry name" value="DNA/RNA polymerases"/>
    <property type="match status" value="1"/>
</dbReference>
<dbReference type="InterPro" id="IPR003309">
    <property type="entry name" value="SCAN_dom"/>
</dbReference>
<dbReference type="FunFam" id="1.10.340.70:FF:000001">
    <property type="entry name" value="Retrovirus-related Pol polyprotein from transposon gypsy-like Protein"/>
    <property type="match status" value="1"/>
</dbReference>
<dbReference type="Pfam" id="PF09004">
    <property type="entry name" value="ALKBH8_N"/>
    <property type="match status" value="1"/>
</dbReference>
<dbReference type="InterPro" id="IPR000477">
    <property type="entry name" value="RT_dom"/>
</dbReference>
<dbReference type="InterPro" id="IPR015095">
    <property type="entry name" value="AlkB_hom8_N"/>
</dbReference>
<dbReference type="GO" id="GO:0003676">
    <property type="term" value="F:nucleic acid binding"/>
    <property type="evidence" value="ECO:0007669"/>
    <property type="project" value="InterPro"/>
</dbReference>
<dbReference type="Gene3D" id="3.30.420.10">
    <property type="entry name" value="Ribonuclease H-like superfamily/Ribonuclease H"/>
    <property type="match status" value="1"/>
</dbReference>
<dbReference type="InterPro" id="IPR038269">
    <property type="entry name" value="SCAN_sf"/>
</dbReference>
<dbReference type="GO" id="GO:0016706">
    <property type="term" value="F:2-oxoglutarate-dependent dioxygenase activity"/>
    <property type="evidence" value="ECO:0007669"/>
    <property type="project" value="InterPro"/>
</dbReference>
<feature type="compositionally biased region" description="Low complexity" evidence="4">
    <location>
        <begin position="527"/>
        <end position="538"/>
    </location>
</feature>
<dbReference type="PANTHER" id="PTHR47510:SF3">
    <property type="entry name" value="ENDO_EXONUCLEASE_PHOSPHATASE DOMAIN-CONTAINING PROTEIN"/>
    <property type="match status" value="1"/>
</dbReference>
<evidence type="ECO:0000256" key="4">
    <source>
        <dbReference type="SAM" id="MobiDB-lite"/>
    </source>
</evidence>
<evidence type="ECO:0000256" key="1">
    <source>
        <dbReference type="ARBA" id="ARBA00008839"/>
    </source>
</evidence>
<dbReference type="PANTHER" id="PTHR47510">
    <property type="entry name" value="REVERSE TRANSCRIPTASE DOMAIN-CONTAINING PROTEIN"/>
    <property type="match status" value="1"/>
</dbReference>
<organism evidence="6 7">
    <name type="scientific">Merluccius polli</name>
    <name type="common">Benguela hake</name>
    <name type="synonym">Merluccius cadenati</name>
    <dbReference type="NCBI Taxonomy" id="89951"/>
    <lineage>
        <taxon>Eukaryota</taxon>
        <taxon>Metazoa</taxon>
        <taxon>Chordata</taxon>
        <taxon>Craniata</taxon>
        <taxon>Vertebrata</taxon>
        <taxon>Euteleostomi</taxon>
        <taxon>Actinopterygii</taxon>
        <taxon>Neopterygii</taxon>
        <taxon>Teleostei</taxon>
        <taxon>Neoteleostei</taxon>
        <taxon>Acanthomorphata</taxon>
        <taxon>Zeiogadaria</taxon>
        <taxon>Gadariae</taxon>
        <taxon>Gadiformes</taxon>
        <taxon>Gadoidei</taxon>
        <taxon>Merlucciidae</taxon>
        <taxon>Merluccius</taxon>
    </lineage>
</organism>
<sequence length="2390" mass="267059">MSSSSIFFQVSSCITTYKKTPPPVPPRTSTCTVTSKPYISITAQSSTESAQDAYMEEEGPPGNMTIQSRLSNSTESIDSMKALTAAIDAANAQVHGPSSQHVINSTITASTPTTTAMNRAWMANNYQDEYRENLHTKKETIKNGKCLSIGIQVDGPEETQDSENPSTFTSIGVQVENDRGHHRIHRSNSVTAAVQELLSGLTKPQLCDLVTHYDLVVTSHDKNLKETLFLAVRNQLKTKGILNGDDSEKLQLEKLLAEKEVRLSREKELEQSRTLELRKLEHDLEIKRLEYETREREREHALAMKRLELELSQLPQPSPASPPIRGFDVSKNIRLVPPFSEKEVDIYFTHFERVATTLNWPRDMWPLLLQCVFTGKAQEVFSALSMDQAKQYDVVRDSILHAYELVPEAYRQKFRNARKLEQRTFVEFAREKERLFDRWCTAQNVQTRDDLRQLILLEDFKNCLPEAVAVYLNEQEVQNLDKAAVLADRFVLTHKRVSSSGWVSHQNKTRHPPKSKPQSVGGNDALHSSPPVNSSHPPTNTEITCHYCKKVGHLKYDCAELRKKKEKEKAKSFGLVASCGSVLSSLRNTSSVGHVVAWKGDKCKVDADYSPFVTKGSVSLSDGHGSVPVCILRDTGAAQSFMLSGVLPLSDSTFTGTHVLVRGFEMTPVKVPLHRVHLSSKLVKGDVVVGVRQSLPVPGISFILGNDLAGGKVWGNTEAVSPPVVSDFVPEIPPKPDQCSRRHPEVFPSCAVTRAMVKRGLDCDLVSLEDTFLTGPDVAGSSFSQSPVGELERTTANFDDSTGGGENSGVEIESVKVVPPLGVIDGESEVTMFTSNELEDCSLPDLFKVSREDLIKEQLVDSSLQPFFTLASQGKPEDKSSYFVQDGLLCRRYVFQQETFSNSFVQVVVPGKFRKAVLDLAHNEVAGHTGVRKTYDRIVRRFFWPKLRKDVSSYVKACHVCQLTGKPNQTIPVTPLQPITAMSNPFEHLIIDCVGPLPRSKAGHLYLLTVMCQSTRYPAAYPLSPNELVFGHAVRGPTAVLADEWCTAETPVNVLDYVSGFRYRLYEARAAAGRKLGKAQSKMQRLYNRRAKPRSFNLGDKVLALLPLLSSPFQAKFSGPYEIVKCFNDHNYVLSTPDRRKKVQVCHINLLKPYFSSVPAAPVGLIATTPLGGSSDPDHVFSSLDNNSESLDFVTEESSEGVRGPSQAIVEGRLRNSEFLAELPSHLSHLNLDSPDLVENPHPQSSNNMVFTSSGTISDQYSRDAASSTVSIQGSGNHYHACASDDYDDVGFDPSILPPPDPWIDSVADDPLQVNFVRSSFMVRRSRRVRKQKRGNRGGTRAKLKANPYRAPLPSILLANVRSLENKLDYLRLELTTRKEIGDCCVLIFTETWLNADVPDSAIDMEGLTTFRADRSSALSGKSKGGGVCMYINNRWCSNHTTVSSHCSPDIEFLVIKCRPFYLPREINVILIMAAYIPPSADTKEALNTLYNSISELNSIHPDGVIIVAGDFNQANMRKVLPHYHQHVDFATRGTNTLDHAYTNIKGAFKALPRPHLGSSDHSSVLLIPTYKPVLTRSKPVVRQVKAWPAGGTDALQDCFESTDWSVFKEASTGPLGVNIEEYAEAVSGYIQKCTEDLCVTKHITVRANQKPWLTNEVRAKLRARNAAFKSGDETALRSARANLNRAIRDAKRAHRKKIEGHFQDCKDARRLWQGIKAITDYKPAPLQCDDNTDFLNELNSYFGRFDERNNTPATKAPHHQDDQVLCLDPANVHRVLKGVNPRKATGPDNIPGRVLKECANQLATVFTDIFNISLNQAVVPSCFKRATIIPVPKTPNITCLNDYRPIALTPIIMKCFEKLVKGHITAALPPSFDPLQFAYRPNCSTEDAVSHALHLSLEHLEKQNTHVRMLFVDFSSAFNTIIPQHLVSKLGPLGLSTPMCNWILDFLTGRPQSVRMGHNTSSTIQLSTGSPQGCVLSPLLFTLMTHDCGSRTATNYIIKFADDTTVVGLIQDNDELAYREEVEHLVGWCTENNLDLNVKKTKEVIIDFRKKTDLSWTQHTSSLAKKALQRMHFLRRLRRAHLSPNILTTFYRGTVESILTNCISIWHQSCSAMDLKSLQRVVRAAEKVIGTSLTSIKDIARNRHLAKAGKIIADSTHPNHGLFSLLPSGRRYRGLRCRTTRFCNSFFPTAIRLLNSKDGHWFLKLLQAETDRMEGWCRQMELDQQANYLTNDMLGKVRSAVGSAQLLMTQKFQQFRKLCEENLNPNAHPKPMSSDLAGFWDMLQLSIENISLKFDELHQIRANHWRPLDPPERKEIWRPSPVQKKPPKGPQHHHPPLARDRSLESSEKQKQEARKRLMAVKRAASMRQNSATESADSIEIYIPEAQTRL</sequence>